<evidence type="ECO:0000259" key="14">
    <source>
        <dbReference type="Pfam" id="PF00082"/>
    </source>
</evidence>
<keyword evidence="4 10" id="KW-0645">Protease</keyword>
<dbReference type="Pfam" id="PF00082">
    <property type="entry name" value="Peptidase_S8"/>
    <property type="match status" value="1"/>
</dbReference>
<keyword evidence="5 12" id="KW-0812">Transmembrane</keyword>
<feature type="active site" description="Charge relay system" evidence="10">
    <location>
        <position position="343"/>
    </location>
</feature>
<dbReference type="InterPro" id="IPR050131">
    <property type="entry name" value="Peptidase_S8_subtilisin-like"/>
</dbReference>
<accession>A0ABT1LY99</accession>
<evidence type="ECO:0000256" key="7">
    <source>
        <dbReference type="ARBA" id="ARBA00022825"/>
    </source>
</evidence>
<proteinExistence type="inferred from homology"/>
<evidence type="ECO:0000256" key="4">
    <source>
        <dbReference type="ARBA" id="ARBA00022670"/>
    </source>
</evidence>
<name>A0ABT1LY99_9MYCO</name>
<dbReference type="GO" id="GO:0006508">
    <property type="term" value="P:proteolysis"/>
    <property type="evidence" value="ECO:0007669"/>
    <property type="project" value="UniProtKB-KW"/>
</dbReference>
<dbReference type="Proteomes" id="UP001651690">
    <property type="component" value="Unassembled WGS sequence"/>
</dbReference>
<feature type="domain" description="Peptidase S8/S53" evidence="14">
    <location>
        <begin position="89"/>
        <end position="390"/>
    </location>
</feature>
<evidence type="ECO:0000256" key="2">
    <source>
        <dbReference type="ARBA" id="ARBA00011073"/>
    </source>
</evidence>
<comment type="similarity">
    <text evidence="2 10 11">Belongs to the peptidase S8 family.</text>
</comment>
<evidence type="ECO:0000256" key="12">
    <source>
        <dbReference type="SAM" id="Phobius"/>
    </source>
</evidence>
<dbReference type="NCBIfam" id="TIGR03921">
    <property type="entry name" value="T7SS_mycosin"/>
    <property type="match status" value="1"/>
</dbReference>
<evidence type="ECO:0000313" key="16">
    <source>
        <dbReference type="Proteomes" id="UP001651690"/>
    </source>
</evidence>
<evidence type="ECO:0000256" key="11">
    <source>
        <dbReference type="RuleBase" id="RU003355"/>
    </source>
</evidence>
<dbReference type="PROSITE" id="PS51257">
    <property type="entry name" value="PROKAR_LIPOPROTEIN"/>
    <property type="match status" value="1"/>
</dbReference>
<dbReference type="PROSITE" id="PS00136">
    <property type="entry name" value="SUBTILASE_ASP"/>
    <property type="match status" value="1"/>
</dbReference>
<comment type="subcellular location">
    <subcellularLocation>
        <location evidence="1">Cell membrane</location>
        <topology evidence="1">Single-pass membrane protein</topology>
    </subcellularLocation>
</comment>
<reference evidence="15 16" key="1">
    <citation type="submission" date="2022-06" db="EMBL/GenBank/DDBJ databases">
        <title>Mycolicibacterium sp. CAU 1645 isolated from seawater.</title>
        <authorList>
            <person name="Kim W."/>
        </authorList>
    </citation>
    <scope>NUCLEOTIDE SEQUENCE [LARGE SCALE GENOMIC DNA]</scope>
    <source>
        <strain evidence="15 16">CAU 1645</strain>
    </source>
</reference>
<keyword evidence="7 10" id="KW-0720">Serine protease</keyword>
<dbReference type="InterPro" id="IPR022398">
    <property type="entry name" value="Peptidase_S8_His-AS"/>
</dbReference>
<keyword evidence="6 10" id="KW-0378">Hydrolase</keyword>
<dbReference type="InterPro" id="IPR015500">
    <property type="entry name" value="Peptidase_S8_subtilisin-rel"/>
</dbReference>
<keyword evidence="8 12" id="KW-1133">Transmembrane helix</keyword>
<sequence>MTTRLRRWFATSGTAGLVACLAAAPPVHAVAPPVVAPGPPPTGPVAPPQPTERITDCGVTAILPQSDFGLAPHAAQMLALTEAWRFSRGAGQRVAVIDTGVSRHPRLPALEAGGDYVSSGDGLEDCDAHGTLVAGIIAAAPSPDDAFAGVAPEATILSIRQHSGAYDLAGTRRSDDDPNAVSSGYGDIITLARAITRAVDLGATVINLSVAACVPVGTPIDDADLGRAVRYAFERDVVVVAAAGNIDPQGLCGVQNPAGDPNLPLEREWASVQTVVSPAWYSDYVLTVGALTPNGEPAEFSVRGPWVDVAAPGEMITSLDPRGPGLMNAWQDQRGIQPVNGTSFAAPFVSGAVALLRSRFPDLSAAQVMEVIKRTAHTAGGQPSADTGFGVVDPVAALTYLLPPVAALPDRQAPQPIARPPQPESVDLRARNIALTVSGACIAIAAVALGVLPARRRSAGGGDGE</sequence>
<feature type="transmembrane region" description="Helical" evidence="12">
    <location>
        <begin position="433"/>
        <end position="452"/>
    </location>
</feature>
<dbReference type="SUPFAM" id="SSF52743">
    <property type="entry name" value="Subtilisin-like"/>
    <property type="match status" value="1"/>
</dbReference>
<dbReference type="InterPro" id="IPR023834">
    <property type="entry name" value="T7SS_pept_S8A_mycosin"/>
</dbReference>
<keyword evidence="16" id="KW-1185">Reference proteome</keyword>
<evidence type="ECO:0000256" key="5">
    <source>
        <dbReference type="ARBA" id="ARBA00022692"/>
    </source>
</evidence>
<dbReference type="PROSITE" id="PS51892">
    <property type="entry name" value="SUBTILASE"/>
    <property type="match status" value="1"/>
</dbReference>
<dbReference type="PANTHER" id="PTHR43806:SF11">
    <property type="entry name" value="CEREVISIN-RELATED"/>
    <property type="match status" value="1"/>
</dbReference>
<evidence type="ECO:0000256" key="8">
    <source>
        <dbReference type="ARBA" id="ARBA00022989"/>
    </source>
</evidence>
<dbReference type="PANTHER" id="PTHR43806">
    <property type="entry name" value="PEPTIDASE S8"/>
    <property type="match status" value="1"/>
</dbReference>
<dbReference type="GO" id="GO:0008233">
    <property type="term" value="F:peptidase activity"/>
    <property type="evidence" value="ECO:0007669"/>
    <property type="project" value="UniProtKB-KW"/>
</dbReference>
<organism evidence="15 16">
    <name type="scientific">Mycolicibacterium arenosum</name>
    <dbReference type="NCBI Taxonomy" id="2952157"/>
    <lineage>
        <taxon>Bacteria</taxon>
        <taxon>Bacillati</taxon>
        <taxon>Actinomycetota</taxon>
        <taxon>Actinomycetes</taxon>
        <taxon>Mycobacteriales</taxon>
        <taxon>Mycobacteriaceae</taxon>
        <taxon>Mycolicibacterium</taxon>
    </lineage>
</organism>
<dbReference type="InterPro" id="IPR023827">
    <property type="entry name" value="Peptidase_S8_Asp-AS"/>
</dbReference>
<keyword evidence="3" id="KW-1003">Cell membrane</keyword>
<evidence type="ECO:0000256" key="1">
    <source>
        <dbReference type="ARBA" id="ARBA00004162"/>
    </source>
</evidence>
<dbReference type="Gene3D" id="3.40.50.200">
    <property type="entry name" value="Peptidase S8/S53 domain"/>
    <property type="match status" value="1"/>
</dbReference>
<dbReference type="RefSeq" id="WP_255058624.1">
    <property type="nucleotide sequence ID" value="NZ_JANDBD010000002.1"/>
</dbReference>
<evidence type="ECO:0000256" key="10">
    <source>
        <dbReference type="PROSITE-ProRule" id="PRU01240"/>
    </source>
</evidence>
<evidence type="ECO:0000256" key="6">
    <source>
        <dbReference type="ARBA" id="ARBA00022801"/>
    </source>
</evidence>
<feature type="signal peptide" evidence="13">
    <location>
        <begin position="1"/>
        <end position="29"/>
    </location>
</feature>
<dbReference type="EMBL" id="JANDBD010000002">
    <property type="protein sequence ID" value="MCP9271565.1"/>
    <property type="molecule type" value="Genomic_DNA"/>
</dbReference>
<gene>
    <name evidence="15" type="primary">mycP</name>
    <name evidence="15" type="ORF">NM203_05150</name>
</gene>
<evidence type="ECO:0000313" key="15">
    <source>
        <dbReference type="EMBL" id="MCP9271565.1"/>
    </source>
</evidence>
<dbReference type="PRINTS" id="PR00723">
    <property type="entry name" value="SUBTILISIN"/>
</dbReference>
<comment type="caution">
    <text evidence="15">The sequence shown here is derived from an EMBL/GenBank/DDBJ whole genome shotgun (WGS) entry which is preliminary data.</text>
</comment>
<dbReference type="InterPro" id="IPR023828">
    <property type="entry name" value="Peptidase_S8_Ser-AS"/>
</dbReference>
<protein>
    <submittedName>
        <fullName evidence="15">Type VII secretion-associated serine protease mycosin</fullName>
    </submittedName>
</protein>
<feature type="chain" id="PRO_5045995700" evidence="13">
    <location>
        <begin position="30"/>
        <end position="465"/>
    </location>
</feature>
<evidence type="ECO:0000256" key="3">
    <source>
        <dbReference type="ARBA" id="ARBA00022475"/>
    </source>
</evidence>
<feature type="active site" description="Charge relay system" evidence="10">
    <location>
        <position position="98"/>
    </location>
</feature>
<evidence type="ECO:0000256" key="13">
    <source>
        <dbReference type="SAM" id="SignalP"/>
    </source>
</evidence>
<evidence type="ECO:0000256" key="9">
    <source>
        <dbReference type="ARBA" id="ARBA00023136"/>
    </source>
</evidence>
<dbReference type="PROSITE" id="PS00137">
    <property type="entry name" value="SUBTILASE_HIS"/>
    <property type="match status" value="1"/>
</dbReference>
<dbReference type="InterPro" id="IPR036852">
    <property type="entry name" value="Peptidase_S8/S53_dom_sf"/>
</dbReference>
<dbReference type="InterPro" id="IPR000209">
    <property type="entry name" value="Peptidase_S8/S53_dom"/>
</dbReference>
<keyword evidence="13" id="KW-0732">Signal</keyword>
<dbReference type="PROSITE" id="PS00138">
    <property type="entry name" value="SUBTILASE_SER"/>
    <property type="match status" value="1"/>
</dbReference>
<keyword evidence="9 12" id="KW-0472">Membrane</keyword>
<feature type="active site" description="Charge relay system" evidence="10">
    <location>
        <position position="129"/>
    </location>
</feature>